<evidence type="ECO:0000256" key="1">
    <source>
        <dbReference type="SAM" id="MobiDB-lite"/>
    </source>
</evidence>
<dbReference type="EMBL" id="CAKOAT010360709">
    <property type="protein sequence ID" value="CAH8363439.1"/>
    <property type="molecule type" value="Genomic_DNA"/>
</dbReference>
<dbReference type="PANTHER" id="PTHR33641">
    <property type="entry name" value="OS06G0133500 PROTEIN"/>
    <property type="match status" value="1"/>
</dbReference>
<accession>A0ABC8KY70</accession>
<feature type="region of interest" description="Disordered" evidence="1">
    <location>
        <begin position="20"/>
        <end position="66"/>
    </location>
</feature>
<comment type="caution">
    <text evidence="2">The sequence shown here is derived from an EMBL/GenBank/DDBJ whole genome shotgun (WGS) entry which is preliminary data.</text>
</comment>
<organism evidence="2 3">
    <name type="scientific">Eruca vesicaria subsp. sativa</name>
    <name type="common">Garden rocket</name>
    <name type="synonym">Eruca sativa</name>
    <dbReference type="NCBI Taxonomy" id="29727"/>
    <lineage>
        <taxon>Eukaryota</taxon>
        <taxon>Viridiplantae</taxon>
        <taxon>Streptophyta</taxon>
        <taxon>Embryophyta</taxon>
        <taxon>Tracheophyta</taxon>
        <taxon>Spermatophyta</taxon>
        <taxon>Magnoliopsida</taxon>
        <taxon>eudicotyledons</taxon>
        <taxon>Gunneridae</taxon>
        <taxon>Pentapetalae</taxon>
        <taxon>rosids</taxon>
        <taxon>malvids</taxon>
        <taxon>Brassicales</taxon>
        <taxon>Brassicaceae</taxon>
        <taxon>Brassiceae</taxon>
        <taxon>Eruca</taxon>
    </lineage>
</organism>
<evidence type="ECO:0000313" key="2">
    <source>
        <dbReference type="EMBL" id="CAH8363439.1"/>
    </source>
</evidence>
<name>A0ABC8KY70_ERUVS</name>
<sequence length="85" mass="9426">MMMSNFSPFDALFAESNGFKMKFPGGQKQSSGGNQSPVTEEQKSYGRIPVSSDGEKTKKEKKKIQPMRIAPELDGVHCFETILPL</sequence>
<dbReference type="Proteomes" id="UP001642260">
    <property type="component" value="Unassembled WGS sequence"/>
</dbReference>
<protein>
    <submittedName>
        <fullName evidence="2">Uncharacterized protein</fullName>
    </submittedName>
</protein>
<proteinExistence type="predicted"/>
<dbReference type="AlphaFoldDB" id="A0ABC8KY70"/>
<evidence type="ECO:0000313" key="3">
    <source>
        <dbReference type="Proteomes" id="UP001642260"/>
    </source>
</evidence>
<reference evidence="2 3" key="1">
    <citation type="submission" date="2022-03" db="EMBL/GenBank/DDBJ databases">
        <authorList>
            <person name="Macdonald S."/>
            <person name="Ahmed S."/>
            <person name="Newling K."/>
        </authorList>
    </citation>
    <scope>NUCLEOTIDE SEQUENCE [LARGE SCALE GENOMIC DNA]</scope>
</reference>
<keyword evidence="3" id="KW-1185">Reference proteome</keyword>
<dbReference type="PANTHER" id="PTHR33641:SF16">
    <property type="entry name" value="AVR9_CF-9 RAPIDLY ELICITED PROTEIN"/>
    <property type="match status" value="1"/>
</dbReference>
<feature type="compositionally biased region" description="Low complexity" evidence="1">
    <location>
        <begin position="25"/>
        <end position="36"/>
    </location>
</feature>
<gene>
    <name evidence="2" type="ORF">ERUC_LOCUS29195</name>
</gene>